<sequence>MEFISPFWDCLFRRCHLGDHSALLRVSQRVHAIGMTQSNVLHRLCIFKRLQRAKIHPHAPLTLQYLPEEKQTPEVVLSAVSKFGNLIQFLHPNKQTAEVCSAAINQTPWAINMIHPKNRTPELYLEAVKIEGTVLCLVPIPDRTFDVCLQAVKTDGFALPYVPHRSFTREERCKLYLTAVRQCSGAIKYVPLKYQTPRLCRAALDSDVGAMEYIHWTNQTPELCLMAVRQHGMSLQFIDPRNRTPEVCLAAVQNCPGAIMHFFK</sequence>
<dbReference type="AlphaFoldDB" id="A0A6C0BLR1"/>
<evidence type="ECO:0008006" key="2">
    <source>
        <dbReference type="Google" id="ProtNLM"/>
    </source>
</evidence>
<proteinExistence type="predicted"/>
<name>A0A6C0BLR1_9ZZZZ</name>
<organism evidence="1">
    <name type="scientific">viral metagenome</name>
    <dbReference type="NCBI Taxonomy" id="1070528"/>
    <lineage>
        <taxon>unclassified sequences</taxon>
        <taxon>metagenomes</taxon>
        <taxon>organismal metagenomes</taxon>
    </lineage>
</organism>
<evidence type="ECO:0000313" key="1">
    <source>
        <dbReference type="EMBL" id="QHS93315.1"/>
    </source>
</evidence>
<dbReference type="EMBL" id="MN739202">
    <property type="protein sequence ID" value="QHS93315.1"/>
    <property type="molecule type" value="Genomic_DNA"/>
</dbReference>
<accession>A0A6C0BLR1</accession>
<protein>
    <recommendedName>
        <fullName evidence="2">DUF4116 domain-containing protein</fullName>
    </recommendedName>
</protein>
<reference evidence="1" key="1">
    <citation type="journal article" date="2020" name="Nature">
        <title>Giant virus diversity and host interactions through global metagenomics.</title>
        <authorList>
            <person name="Schulz F."/>
            <person name="Roux S."/>
            <person name="Paez-Espino D."/>
            <person name="Jungbluth S."/>
            <person name="Walsh D.A."/>
            <person name="Denef V.J."/>
            <person name="McMahon K.D."/>
            <person name="Konstantinidis K.T."/>
            <person name="Eloe-Fadrosh E.A."/>
            <person name="Kyrpides N.C."/>
            <person name="Woyke T."/>
        </authorList>
    </citation>
    <scope>NUCLEOTIDE SEQUENCE</scope>
    <source>
        <strain evidence="1">GVMAG-M-3300017989-17</strain>
    </source>
</reference>